<feature type="region of interest" description="Disordered" evidence="1">
    <location>
        <begin position="377"/>
        <end position="407"/>
    </location>
</feature>
<keyword evidence="4" id="KW-1185">Reference proteome</keyword>
<feature type="compositionally biased region" description="Low complexity" evidence="1">
    <location>
        <begin position="248"/>
        <end position="265"/>
    </location>
</feature>
<feature type="compositionally biased region" description="Basic and acidic residues" evidence="1">
    <location>
        <begin position="223"/>
        <end position="246"/>
    </location>
</feature>
<name>A0ABQ5KS48_9EUKA</name>
<feature type="compositionally biased region" description="Acidic residues" evidence="1">
    <location>
        <begin position="167"/>
        <end position="181"/>
    </location>
</feature>
<dbReference type="EMBL" id="BQXS01010810">
    <property type="protein sequence ID" value="GKT34438.1"/>
    <property type="molecule type" value="Genomic_DNA"/>
</dbReference>
<evidence type="ECO:0000256" key="1">
    <source>
        <dbReference type="SAM" id="MobiDB-lite"/>
    </source>
</evidence>
<feature type="compositionally biased region" description="Acidic residues" evidence="1">
    <location>
        <begin position="198"/>
        <end position="208"/>
    </location>
</feature>
<sequence length="407" mass="45596">MESFFSFTTKKKPKKKVKAKKSVSSSRKIISYDIDVTSPKSSEYIPQSCNSVDFFSRISASVPSKPIESDITISSDKFIHSDISLPIKELPDLNSNFKGIVAGIGTIASSIIPRRRLIYFSYEKRPPYYGSFSIQGTSCIPLLPLSIESGIDYDEDSDGQWEKDREGDEEEDIDEEQEILNDPELMAMIVPDGYLSESEVENDSDLDLSDPGSQSLIIDDTMDDHPDDRRLRRPSIEGIEKAEKKQQSSSRMASSTGSSSIGGTSMMADKRSMMQNYYQGKKVFRTPLEQLVRKGGMNLVFGEGLKQSGKEEIRQRVLSSFGVTFTQLGKRRLCDYKLIVPPDVDNVSAIVSMPHITKEEAEIILKPELEEEEIPHQGEVEETGMSMDVSQPIEKKEGLIDTKDESH</sequence>
<dbReference type="InterPro" id="IPR022043">
    <property type="entry name" value="CAF1A_DD"/>
</dbReference>
<evidence type="ECO:0000313" key="4">
    <source>
        <dbReference type="Proteomes" id="UP001057375"/>
    </source>
</evidence>
<dbReference type="Pfam" id="PF12253">
    <property type="entry name" value="CAF1A_dimeriz"/>
    <property type="match status" value="1"/>
</dbReference>
<dbReference type="Proteomes" id="UP001057375">
    <property type="component" value="Unassembled WGS sequence"/>
</dbReference>
<gene>
    <name evidence="3" type="ORF">ADUPG1_007792</name>
</gene>
<feature type="region of interest" description="Disordered" evidence="1">
    <location>
        <begin position="153"/>
        <end position="184"/>
    </location>
</feature>
<protein>
    <submittedName>
        <fullName evidence="3">Chromatin assembly factor 1 subunit A like protein</fullName>
    </submittedName>
</protein>
<reference evidence="3" key="1">
    <citation type="submission" date="2022-03" db="EMBL/GenBank/DDBJ databases">
        <title>Draft genome sequence of Aduncisulcus paluster, a free-living microaerophilic Fornicata.</title>
        <authorList>
            <person name="Yuyama I."/>
            <person name="Kume K."/>
            <person name="Tamura T."/>
            <person name="Inagaki Y."/>
            <person name="Hashimoto T."/>
        </authorList>
    </citation>
    <scope>NUCLEOTIDE SEQUENCE</scope>
    <source>
        <strain evidence="3">NY0171</strain>
    </source>
</reference>
<comment type="caution">
    <text evidence="3">The sequence shown here is derived from an EMBL/GenBank/DDBJ whole genome shotgun (WGS) entry which is preliminary data.</text>
</comment>
<evidence type="ECO:0000313" key="3">
    <source>
        <dbReference type="EMBL" id="GKT34438.1"/>
    </source>
</evidence>
<feature type="region of interest" description="Disordered" evidence="1">
    <location>
        <begin position="198"/>
        <end position="265"/>
    </location>
</feature>
<accession>A0ABQ5KS48</accession>
<feature type="compositionally biased region" description="Basic and acidic residues" evidence="1">
    <location>
        <begin position="393"/>
        <end position="407"/>
    </location>
</feature>
<feature type="domain" description="Chromatin assembly factor 1 subunit A dimerization" evidence="2">
    <location>
        <begin position="116"/>
        <end position="178"/>
    </location>
</feature>
<proteinExistence type="predicted"/>
<evidence type="ECO:0000259" key="2">
    <source>
        <dbReference type="Pfam" id="PF12253"/>
    </source>
</evidence>
<organism evidence="3 4">
    <name type="scientific">Aduncisulcus paluster</name>
    <dbReference type="NCBI Taxonomy" id="2918883"/>
    <lineage>
        <taxon>Eukaryota</taxon>
        <taxon>Metamonada</taxon>
        <taxon>Carpediemonas-like organisms</taxon>
        <taxon>Aduncisulcus</taxon>
    </lineage>
</organism>